<organism evidence="2">
    <name type="scientific">Rhodotorula toruloides</name>
    <name type="common">Yeast</name>
    <name type="synonym">Rhodosporidium toruloides</name>
    <dbReference type="NCBI Taxonomy" id="5286"/>
    <lineage>
        <taxon>Eukaryota</taxon>
        <taxon>Fungi</taxon>
        <taxon>Dikarya</taxon>
        <taxon>Basidiomycota</taxon>
        <taxon>Pucciniomycotina</taxon>
        <taxon>Microbotryomycetes</taxon>
        <taxon>Sporidiobolales</taxon>
        <taxon>Sporidiobolaceae</taxon>
        <taxon>Rhodotorula</taxon>
    </lineage>
</organism>
<dbReference type="AlphaFoldDB" id="A0A061BGZ4"/>
<evidence type="ECO:0000313" key="2">
    <source>
        <dbReference type="EMBL" id="CDR46271.1"/>
    </source>
</evidence>
<feature type="transmembrane region" description="Helical" evidence="1">
    <location>
        <begin position="33"/>
        <end position="51"/>
    </location>
</feature>
<proteinExistence type="predicted"/>
<evidence type="ECO:0000256" key="1">
    <source>
        <dbReference type="SAM" id="Phobius"/>
    </source>
</evidence>
<dbReference type="OrthoDB" id="2588793at2759"/>
<gene>
    <name evidence="2" type="ORF">RHTO0S_12e02278g</name>
</gene>
<accession>A0A061BGZ4</accession>
<dbReference type="EMBL" id="LK052947">
    <property type="protein sequence ID" value="CDR46271.1"/>
    <property type="molecule type" value="Genomic_DNA"/>
</dbReference>
<protein>
    <submittedName>
        <fullName evidence="2">RHTO0S12e02278g1_1</fullName>
    </submittedName>
</protein>
<reference evidence="2" key="1">
    <citation type="journal article" date="2014" name="Genome Announc.">
        <title>Draft genome sequence of Rhodosporidium toruloides CECT1137, an oleaginous yeast of biotechnological interest.</title>
        <authorList>
            <person name="Morin N."/>
            <person name="Calcas X."/>
            <person name="Devillers H."/>
            <person name="Durrens P."/>
            <person name="Sherman D.J."/>
            <person name="Nicaud J.-M."/>
            <person name="Neuveglise C."/>
        </authorList>
    </citation>
    <scope>NUCLEOTIDE SEQUENCE</scope>
    <source>
        <strain evidence="2">CECT1137</strain>
    </source>
</reference>
<dbReference type="SUPFAM" id="SSF52266">
    <property type="entry name" value="SGNH hydrolase"/>
    <property type="match status" value="1"/>
</dbReference>
<name>A0A061BGZ4_RHOTO</name>
<keyword evidence="1" id="KW-0472">Membrane</keyword>
<keyword evidence="1" id="KW-1133">Transmembrane helix</keyword>
<sequence length="391" mass="44528">MQYQPVLDEFSAPSASSYTGSSGLAVAKARRRCFIWLALVSLAATLSVPFGQLSGDASALVKAWRTQGGYCQDAYNRPGYIYRGEGPTDIRWIPYDESDFDLNPVTLENVLEPPLEKLVNAPPSFNTWIRDAPDLENAPELDFMRGRTVVMVGDSHDRRNIEGFCAHHVAAGGVVNSKGGHVATSCHLPALNFTMASWFHYGLAEPSEDWYMSNLSPVDNPPPYFLEDRIDSVFVPDMLDIGQPDLIILNSIYWDLRYVVYKASHEGWAWQLKRVTRPMTWRELEWHRRRLRIMVELFRERFPGVPLMFRLGHPRANNEHNGNVAIYQMNESARAMMARLGVPIFPWGSLLEGETDYSDVMHVKPVSQPTYLFSDMALYYLRRAVNGWNKC</sequence>
<keyword evidence="1" id="KW-0812">Transmembrane</keyword>